<proteinExistence type="predicted"/>
<accession>A0A2Z2LGV9</accession>
<evidence type="ECO:0000313" key="1">
    <source>
        <dbReference type="EMBL" id="ASI48074.1"/>
    </source>
</evidence>
<gene>
    <name evidence="1" type="ORF">AOV_04905</name>
</gene>
<sequence>MIYFDGSSAENSQGGSIYVHSDARKTYVDNGEAVEHRIDYFCPAAFTYNEDGTMHFQAGGVFEHPAHPDIRRNFVVTGDFEYVNYHDAALNNVLYSEYWYPVERAGEVQADDVLARYNIGTRAPISGRIVFDDRRTVVFQDPDVLELVLRVPDAMKAQHEFIIQEPTVY</sequence>
<name>A0A2Z2LGV9_9RICK</name>
<dbReference type="Proteomes" id="UP000259762">
    <property type="component" value="Chromosome"/>
</dbReference>
<dbReference type="RefSeq" id="WP_075139272.1">
    <property type="nucleotide sequence ID" value="NZ_CP015994.1"/>
</dbReference>
<dbReference type="OrthoDB" id="7165540at2"/>
<organism evidence="1 2">
    <name type="scientific">Anaplasma ovis str. Haibei</name>
    <dbReference type="NCBI Taxonomy" id="1248439"/>
    <lineage>
        <taxon>Bacteria</taxon>
        <taxon>Pseudomonadati</taxon>
        <taxon>Pseudomonadota</taxon>
        <taxon>Alphaproteobacteria</taxon>
        <taxon>Rickettsiales</taxon>
        <taxon>Anaplasmataceae</taxon>
        <taxon>Anaplasma</taxon>
    </lineage>
</organism>
<protein>
    <submittedName>
        <fullName evidence="1">Uncharacterized protein</fullName>
    </submittedName>
</protein>
<dbReference type="EMBL" id="CP015994">
    <property type="protein sequence ID" value="ASI48074.1"/>
    <property type="molecule type" value="Genomic_DNA"/>
</dbReference>
<dbReference type="KEGG" id="aoh:AOV_04905"/>
<reference evidence="2" key="1">
    <citation type="submission" date="2018-06" db="EMBL/GenBank/DDBJ databases">
        <title>The Anaplasma ovis genome reveals a high proportion of pseudogenes.</title>
        <authorList>
            <person name="Liu Z."/>
            <person name="Peasley A.M."/>
            <person name="Yang J."/>
            <person name="Li Y."/>
            <person name="Guan G."/>
            <person name="Luo J."/>
            <person name="Yin H."/>
            <person name="Brayton K.A."/>
        </authorList>
    </citation>
    <scope>NUCLEOTIDE SEQUENCE [LARGE SCALE GENOMIC DNA]</scope>
    <source>
        <strain evidence="2">Haibei</strain>
    </source>
</reference>
<keyword evidence="2" id="KW-1185">Reference proteome</keyword>
<dbReference type="AlphaFoldDB" id="A0A2Z2LGV9"/>
<reference evidence="1 2" key="2">
    <citation type="journal article" date="2019" name="BMC Genomics">
        <title>The Anaplasma ovis genome reveals a high proportion of pseudogenes.</title>
        <authorList>
            <person name="Liu Z."/>
            <person name="Peasley A.M."/>
            <person name="Yang J."/>
            <person name="Li Y."/>
            <person name="Guan G."/>
            <person name="Luo J."/>
            <person name="Yin H."/>
            <person name="Brayton K.A."/>
        </authorList>
    </citation>
    <scope>NUCLEOTIDE SEQUENCE [LARGE SCALE GENOMIC DNA]</scope>
    <source>
        <strain evidence="1 2">Haibei</strain>
    </source>
</reference>
<evidence type="ECO:0000313" key="2">
    <source>
        <dbReference type="Proteomes" id="UP000259762"/>
    </source>
</evidence>